<keyword evidence="8" id="KW-0547">Nucleotide-binding</keyword>
<dbReference type="RefSeq" id="WP_166275014.1">
    <property type="nucleotide sequence ID" value="NZ_JTHE03000061.1"/>
</dbReference>
<dbReference type="GO" id="GO:0046872">
    <property type="term" value="F:metal ion binding"/>
    <property type="evidence" value="ECO:0007669"/>
    <property type="project" value="UniProtKB-KW"/>
</dbReference>
<evidence type="ECO:0000256" key="2">
    <source>
        <dbReference type="ARBA" id="ARBA00007265"/>
    </source>
</evidence>
<evidence type="ECO:0000256" key="6">
    <source>
        <dbReference type="ARBA" id="ARBA00022695"/>
    </source>
</evidence>
<feature type="domain" description="tRNA nucleotidyltransferase/poly(A) polymerase RNA and SrmB- binding" evidence="13">
    <location>
        <begin position="158"/>
        <end position="218"/>
    </location>
</feature>
<dbReference type="Pfam" id="PF13735">
    <property type="entry name" value="tRNA_NucTran2_2"/>
    <property type="match status" value="1"/>
</dbReference>
<dbReference type="GO" id="GO:0000049">
    <property type="term" value="F:tRNA binding"/>
    <property type="evidence" value="ECO:0007669"/>
    <property type="project" value="UniProtKB-KW"/>
</dbReference>
<evidence type="ECO:0000259" key="14">
    <source>
        <dbReference type="Pfam" id="PF13735"/>
    </source>
</evidence>
<gene>
    <name evidence="15" type="ORF">QQ91_0010935</name>
</gene>
<dbReference type="Pfam" id="PF01743">
    <property type="entry name" value="PolyA_pol"/>
    <property type="match status" value="1"/>
</dbReference>
<dbReference type="EMBL" id="JTHE03000061">
    <property type="protein sequence ID" value="MCM1983330.1"/>
    <property type="molecule type" value="Genomic_DNA"/>
</dbReference>
<evidence type="ECO:0000256" key="9">
    <source>
        <dbReference type="ARBA" id="ARBA00022842"/>
    </source>
</evidence>
<comment type="cofactor">
    <cofactor evidence="1">
        <name>Mg(2+)</name>
        <dbReference type="ChEBI" id="CHEBI:18420"/>
    </cofactor>
</comment>
<dbReference type="InterPro" id="IPR043519">
    <property type="entry name" value="NT_sf"/>
</dbReference>
<comment type="caution">
    <text evidence="15">The sequence shown here is derived from an EMBL/GenBank/DDBJ whole genome shotgun (WGS) entry which is preliminary data.</text>
</comment>
<dbReference type="PANTHER" id="PTHR47545">
    <property type="entry name" value="MULTIFUNCTIONAL CCA PROTEIN"/>
    <property type="match status" value="1"/>
</dbReference>
<evidence type="ECO:0000256" key="5">
    <source>
        <dbReference type="ARBA" id="ARBA00022694"/>
    </source>
</evidence>
<dbReference type="Proteomes" id="UP000031561">
    <property type="component" value="Unassembled WGS sequence"/>
</dbReference>
<dbReference type="GO" id="GO:0008033">
    <property type="term" value="P:tRNA processing"/>
    <property type="evidence" value="ECO:0007669"/>
    <property type="project" value="UniProtKB-KW"/>
</dbReference>
<keyword evidence="5" id="KW-0819">tRNA processing</keyword>
<dbReference type="GO" id="GO:0000166">
    <property type="term" value="F:nucleotide binding"/>
    <property type="evidence" value="ECO:0007669"/>
    <property type="project" value="UniProtKB-KW"/>
</dbReference>
<keyword evidence="4 11" id="KW-0808">Transferase</keyword>
<dbReference type="InterPro" id="IPR002646">
    <property type="entry name" value="PolA_pol_head_dom"/>
</dbReference>
<accession>A0ABD4T3Z1</accession>
<dbReference type="AlphaFoldDB" id="A0ABD4T3Z1"/>
<evidence type="ECO:0000313" key="16">
    <source>
        <dbReference type="Proteomes" id="UP000031561"/>
    </source>
</evidence>
<dbReference type="SUPFAM" id="SSF81891">
    <property type="entry name" value="Poly A polymerase C-terminal region-like"/>
    <property type="match status" value="1"/>
</dbReference>
<dbReference type="InterPro" id="IPR032810">
    <property type="entry name" value="CCA-adding_enz_C"/>
</dbReference>
<sequence>MQSVLNPQSWPFELEDLPNSARLVGGGVRDALLGHSSGYLDLDFVVKDSPVSIAQAIARRYQAGYVLLDAERQIARVVFPKTTADFALQVGKSLEEDLHRRDFTINAIAYRPHDGKIMDPLNGYADLQRGTIRMISEANLRDDPLRLMRAYRQAAQLNFTLDPETQNAIREFAPLLSQVAAERIKVELGYLLSSSAGTPWLSQLYKDGLLEHCFPNLSTESIARLAAIDEAEGMLSRQYPDLASKLHQRLSDRAQGAEALRRTVLSTVKLLALVALDPDTAEATLLKLKYSRNEIRLICTVIRGIQAFAQQTSQILGSKTQQYQFFQLMGKFFPAFVVVNLAMGGCLAQLQPLIHAYGDPSSPVAHPQPLLSGYELIQALHLSPGPNIGKLLTAIAYAQAEGQVHSKAEAIAYARRQL</sequence>
<comment type="similarity">
    <text evidence="2 11">Belongs to the tRNA nucleotidyltransferase/poly(A) polymerase family.</text>
</comment>
<dbReference type="CDD" id="cd05398">
    <property type="entry name" value="NT_ClassII-CCAase"/>
    <property type="match status" value="1"/>
</dbReference>
<evidence type="ECO:0000256" key="11">
    <source>
        <dbReference type="RuleBase" id="RU003953"/>
    </source>
</evidence>
<keyword evidence="10 11" id="KW-0694">RNA-binding</keyword>
<evidence type="ECO:0000256" key="10">
    <source>
        <dbReference type="ARBA" id="ARBA00022884"/>
    </source>
</evidence>
<keyword evidence="6" id="KW-0548">Nucleotidyltransferase</keyword>
<keyword evidence="16" id="KW-1185">Reference proteome</keyword>
<evidence type="ECO:0000256" key="1">
    <source>
        <dbReference type="ARBA" id="ARBA00001946"/>
    </source>
</evidence>
<protein>
    <submittedName>
        <fullName evidence="15">CCA tRNA nucleotidyltransferase</fullName>
    </submittedName>
</protein>
<evidence type="ECO:0000256" key="8">
    <source>
        <dbReference type="ARBA" id="ARBA00022741"/>
    </source>
</evidence>
<keyword evidence="7" id="KW-0479">Metal-binding</keyword>
<dbReference type="GO" id="GO:0016779">
    <property type="term" value="F:nucleotidyltransferase activity"/>
    <property type="evidence" value="ECO:0007669"/>
    <property type="project" value="UniProtKB-KW"/>
</dbReference>
<dbReference type="PANTHER" id="PTHR47545:SF2">
    <property type="entry name" value="CC-ADDING TRNA NUCLEOTIDYLTRANSFERASE"/>
    <property type="match status" value="1"/>
</dbReference>
<dbReference type="Pfam" id="PF12627">
    <property type="entry name" value="PolyA_pol_RNAbd"/>
    <property type="match status" value="1"/>
</dbReference>
<feature type="domain" description="CCA-adding enzyme C-terminal" evidence="14">
    <location>
        <begin position="269"/>
        <end position="411"/>
    </location>
</feature>
<organism evidence="15 16">
    <name type="scientific">Lyngbya confervoides BDU141951</name>
    <dbReference type="NCBI Taxonomy" id="1574623"/>
    <lineage>
        <taxon>Bacteria</taxon>
        <taxon>Bacillati</taxon>
        <taxon>Cyanobacteriota</taxon>
        <taxon>Cyanophyceae</taxon>
        <taxon>Oscillatoriophycideae</taxon>
        <taxon>Oscillatoriales</taxon>
        <taxon>Microcoleaceae</taxon>
        <taxon>Lyngbya</taxon>
    </lineage>
</organism>
<dbReference type="Gene3D" id="3.30.460.10">
    <property type="entry name" value="Beta Polymerase, domain 2"/>
    <property type="match status" value="1"/>
</dbReference>
<evidence type="ECO:0000313" key="15">
    <source>
        <dbReference type="EMBL" id="MCM1983330.1"/>
    </source>
</evidence>
<evidence type="ECO:0000259" key="13">
    <source>
        <dbReference type="Pfam" id="PF12627"/>
    </source>
</evidence>
<dbReference type="InterPro" id="IPR050124">
    <property type="entry name" value="tRNA_CCA-adding_enzyme"/>
</dbReference>
<name>A0ABD4T3Z1_9CYAN</name>
<dbReference type="Gene3D" id="1.10.3090.10">
    <property type="entry name" value="cca-adding enzyme, domain 2"/>
    <property type="match status" value="1"/>
</dbReference>
<dbReference type="InterPro" id="IPR032828">
    <property type="entry name" value="PolyA_RNA-bd"/>
</dbReference>
<feature type="domain" description="Poly A polymerase head" evidence="12">
    <location>
        <begin position="21"/>
        <end position="133"/>
    </location>
</feature>
<evidence type="ECO:0000256" key="3">
    <source>
        <dbReference type="ARBA" id="ARBA00022555"/>
    </source>
</evidence>
<evidence type="ECO:0000256" key="7">
    <source>
        <dbReference type="ARBA" id="ARBA00022723"/>
    </source>
</evidence>
<keyword evidence="3" id="KW-0820">tRNA-binding</keyword>
<reference evidence="15 16" key="1">
    <citation type="journal article" date="2015" name="Genome Announc.">
        <title>Draft Genome Sequence of Filamentous Marine Cyanobacterium Lyngbya confervoides Strain BDU141951.</title>
        <authorList>
            <person name="Chandrababunaidu M.M."/>
            <person name="Sen D."/>
            <person name="Tripathy S."/>
        </authorList>
    </citation>
    <scope>NUCLEOTIDE SEQUENCE [LARGE SCALE GENOMIC DNA]</scope>
    <source>
        <strain evidence="15 16">BDU141951</strain>
    </source>
</reference>
<keyword evidence="9" id="KW-0460">Magnesium</keyword>
<evidence type="ECO:0000259" key="12">
    <source>
        <dbReference type="Pfam" id="PF01743"/>
    </source>
</evidence>
<evidence type="ECO:0000256" key="4">
    <source>
        <dbReference type="ARBA" id="ARBA00022679"/>
    </source>
</evidence>
<dbReference type="SUPFAM" id="SSF81301">
    <property type="entry name" value="Nucleotidyltransferase"/>
    <property type="match status" value="1"/>
</dbReference>
<proteinExistence type="inferred from homology"/>